<dbReference type="Proteomes" id="UP000016540">
    <property type="component" value="Unassembled WGS sequence"/>
</dbReference>
<evidence type="ECO:0000256" key="3">
    <source>
        <dbReference type="SAM" id="MobiDB-lite"/>
    </source>
</evidence>
<dbReference type="AlphaFoldDB" id="R8B5N2"/>
<feature type="compositionally biased region" description="Acidic residues" evidence="3">
    <location>
        <begin position="228"/>
        <end position="247"/>
    </location>
</feature>
<protein>
    <submittedName>
        <fullName evidence="5">Cartilage oligomeric matrix protein</fullName>
    </submittedName>
</protein>
<dbReference type="InterPro" id="IPR003367">
    <property type="entry name" value="Thrombospondin_3-like_rpt"/>
</dbReference>
<evidence type="ECO:0000313" key="6">
    <source>
        <dbReference type="Proteomes" id="UP000016540"/>
    </source>
</evidence>
<dbReference type="eggNOG" id="COG3391">
    <property type="taxonomic scope" value="Bacteria"/>
</dbReference>
<comment type="caution">
    <text evidence="5">The sequence shown here is derived from an EMBL/GenBank/DDBJ whole genome shotgun (WGS) entry which is preliminary data.</text>
</comment>
<evidence type="ECO:0000256" key="2">
    <source>
        <dbReference type="ARBA" id="ARBA00022837"/>
    </source>
</evidence>
<dbReference type="OrthoDB" id="6197493at2"/>
<evidence type="ECO:0000256" key="1">
    <source>
        <dbReference type="ARBA" id="ARBA00022729"/>
    </source>
</evidence>
<dbReference type="PROSITE" id="PS51257">
    <property type="entry name" value="PROKAR_LIPOPROTEIN"/>
    <property type="match status" value="1"/>
</dbReference>
<dbReference type="PATRIC" id="fig|1318628.3.peg.426"/>
<feature type="compositionally biased region" description="Acidic residues" evidence="3">
    <location>
        <begin position="117"/>
        <end position="133"/>
    </location>
</feature>
<reference evidence="5 6" key="1">
    <citation type="journal article" date="2013" name="Genome Announc.">
        <title>Draft Genome Sequence of the Moderately Halophilic Bacterium Marinobacter lipolyticus Strain SM19.</title>
        <authorList>
            <person name="Papke R.T."/>
            <person name="de la Haba R.R."/>
            <person name="Infante-Dominguez C."/>
            <person name="Perez D."/>
            <person name="Sanchez-Porro C."/>
            <person name="Lapierre P."/>
            <person name="Ventosa A."/>
        </authorList>
    </citation>
    <scope>NUCLEOTIDE SEQUENCE [LARGE SCALE GENOMIC DNA]</scope>
    <source>
        <strain evidence="5 6">SM19</strain>
    </source>
</reference>
<feature type="compositionally biased region" description="Acidic residues" evidence="3">
    <location>
        <begin position="196"/>
        <end position="213"/>
    </location>
</feature>
<dbReference type="SUPFAM" id="SSF103647">
    <property type="entry name" value="TSP type-3 repeat"/>
    <property type="match status" value="2"/>
</dbReference>
<feature type="signal peptide" evidence="4">
    <location>
        <begin position="1"/>
        <end position="21"/>
    </location>
</feature>
<dbReference type="STRING" id="1318628.MARLIPOL_02140"/>
<feature type="compositionally biased region" description="Acidic residues" evidence="3">
    <location>
        <begin position="160"/>
        <end position="175"/>
    </location>
</feature>
<organism evidence="5 6">
    <name type="scientific">Marinobacter lipolyticus SM19</name>
    <dbReference type="NCBI Taxonomy" id="1318628"/>
    <lineage>
        <taxon>Bacteria</taxon>
        <taxon>Pseudomonadati</taxon>
        <taxon>Pseudomonadota</taxon>
        <taxon>Gammaproteobacteria</taxon>
        <taxon>Pseudomonadales</taxon>
        <taxon>Marinobacteraceae</taxon>
        <taxon>Marinobacter</taxon>
    </lineage>
</organism>
<dbReference type="RefSeq" id="WP_012136421.1">
    <property type="nucleotide sequence ID" value="NZ_KE007306.1"/>
</dbReference>
<dbReference type="FunFam" id="4.10.1080.10:FF:000001">
    <property type="entry name" value="Thrombospondin 3"/>
    <property type="match status" value="1"/>
</dbReference>
<keyword evidence="6" id="KW-1185">Reference proteome</keyword>
<dbReference type="EMBL" id="ASAD01000004">
    <property type="protein sequence ID" value="EON93866.1"/>
    <property type="molecule type" value="Genomic_DNA"/>
</dbReference>
<dbReference type="InterPro" id="IPR017897">
    <property type="entry name" value="Thrombospondin_3_rpt"/>
</dbReference>
<proteinExistence type="predicted"/>
<feature type="region of interest" description="Disordered" evidence="3">
    <location>
        <begin position="34"/>
        <end position="70"/>
    </location>
</feature>
<dbReference type="PANTHER" id="PTHR10199">
    <property type="entry name" value="THROMBOSPONDIN"/>
    <property type="match status" value="1"/>
</dbReference>
<keyword evidence="1 4" id="KW-0732">Signal</keyword>
<dbReference type="GO" id="GO:0005509">
    <property type="term" value="F:calcium ion binding"/>
    <property type="evidence" value="ECO:0007669"/>
    <property type="project" value="InterPro"/>
</dbReference>
<accession>R8B5N2</accession>
<dbReference type="HOGENOM" id="CLU_574455_0_0_6"/>
<dbReference type="Gene3D" id="4.10.1080.10">
    <property type="entry name" value="TSP type-3 repeat"/>
    <property type="match status" value="2"/>
</dbReference>
<feature type="compositionally biased region" description="Acidic residues" evidence="3">
    <location>
        <begin position="44"/>
        <end position="56"/>
    </location>
</feature>
<dbReference type="PROSITE" id="PS51234">
    <property type="entry name" value="TSP3"/>
    <property type="match status" value="2"/>
</dbReference>
<name>R8B5N2_9GAMM</name>
<feature type="chain" id="PRO_5004462527" evidence="4">
    <location>
        <begin position="22"/>
        <end position="477"/>
    </location>
</feature>
<dbReference type="Pfam" id="PF02412">
    <property type="entry name" value="TSP_3"/>
    <property type="match status" value="6"/>
</dbReference>
<sequence>MRMTRFNWYMALLFTALLALAGCKSNGGGDSGAGVGGDSQVFDADGDGIPDNEDSCPDTVNSGVDQDADGIDDACDTDILASADIDGDGVLNGEDNCPAIANAGQENEDRDLKGDACDTDADGDSVADKEDDGSGGFTAIPVSEGGDNCPLTPNRNQADQDGDDIGNACDDDTDGDGVANDTDNCPLFANAGQVDSDGDGVGDACEADGDGDGIPDGSDNCPAVTNPDQEDLDGDGTGDACDDDIDGDGVSNDGGLLEPQDNCPLTPNPGQEDTDGDGIGDACDAVNDAEFACGTEGEDFTPMLASDTDISATASKDTSGCLLGLGLICDVESPANVVDDDLSNSATMRNTDLLGLSTITLKVATTTGFAYQEPNVVGVAFAESAQALQADLLGGELIVRTTLNGVTQQESNGDGVFDLDLLGASGVLDGNEQSFLVFQTSERFDGVEVEFQPSLVSLLSEVNVFSVCSSKTEVSLP</sequence>
<feature type="region of interest" description="Disordered" evidence="3">
    <location>
        <begin position="99"/>
        <end position="281"/>
    </location>
</feature>
<dbReference type="GO" id="GO:0007155">
    <property type="term" value="P:cell adhesion"/>
    <property type="evidence" value="ECO:0007669"/>
    <property type="project" value="InterPro"/>
</dbReference>
<keyword evidence="2" id="KW-0106">Calcium</keyword>
<evidence type="ECO:0000256" key="4">
    <source>
        <dbReference type="SAM" id="SignalP"/>
    </source>
</evidence>
<evidence type="ECO:0000313" key="5">
    <source>
        <dbReference type="EMBL" id="EON93866.1"/>
    </source>
</evidence>
<gene>
    <name evidence="5" type="ORF">MARLIPOL_02140</name>
</gene>
<dbReference type="InterPro" id="IPR028974">
    <property type="entry name" value="TSP_type-3_rpt"/>
</dbReference>